<protein>
    <submittedName>
        <fullName evidence="1">DUF5131 family protein</fullName>
    </submittedName>
</protein>
<evidence type="ECO:0000313" key="1">
    <source>
        <dbReference type="EMBL" id="NLV14340.1"/>
    </source>
</evidence>
<dbReference type="Proteomes" id="UP000641625">
    <property type="component" value="Unassembled WGS sequence"/>
</dbReference>
<dbReference type="AlphaFoldDB" id="A0A847UQ55"/>
<evidence type="ECO:0000313" key="2">
    <source>
        <dbReference type="Proteomes" id="UP000641625"/>
    </source>
</evidence>
<gene>
    <name evidence="1" type="ORF">GOC77_13820</name>
</gene>
<organism evidence="1 2">
    <name type="scientific">Haloarcula argentinensis</name>
    <dbReference type="NCBI Taxonomy" id="43776"/>
    <lineage>
        <taxon>Archaea</taxon>
        <taxon>Methanobacteriati</taxon>
        <taxon>Methanobacteriota</taxon>
        <taxon>Stenosarchaea group</taxon>
        <taxon>Halobacteria</taxon>
        <taxon>Halobacteriales</taxon>
        <taxon>Haloarculaceae</taxon>
        <taxon>Haloarcula</taxon>
    </lineage>
</organism>
<sequence length="275" mass="31017">MQTTNISWCDYSWNPVTGCSRHGPECTNCWAEGFMRRQAARDDAPGYMTDDAWTQANAEDVVTTHADRLDVPLDFGYPEGPGRIFTVSMGDLFHREVPTAFIRRVVAVARQLPEHEFVFLTKRPGRAAEIDMAWPDNAIVGTSVGSGPGGEFPDTTHRIEQLRGVDARRWVSFEPLIEPIGEVALDHIDWAVVGGENAADADRRDMDHAWARAILRQCRRDEVAFHFKQSSAATNESGTRLTVENEQYGVYEQREIREYPPVPDVTERARQEQIA</sequence>
<dbReference type="EMBL" id="WOWA01000007">
    <property type="protein sequence ID" value="NLV14340.1"/>
    <property type="molecule type" value="Genomic_DNA"/>
</dbReference>
<dbReference type="Pfam" id="PF07505">
    <property type="entry name" value="DUF5131"/>
    <property type="match status" value="1"/>
</dbReference>
<dbReference type="InterPro" id="IPR011101">
    <property type="entry name" value="DUF5131"/>
</dbReference>
<name>A0A847UQ55_HALAR</name>
<proteinExistence type="predicted"/>
<dbReference type="RefSeq" id="WP_170097768.1">
    <property type="nucleotide sequence ID" value="NZ_WOWA01000007.1"/>
</dbReference>
<reference evidence="1" key="1">
    <citation type="submission" date="2019-12" db="EMBL/GenBank/DDBJ databases">
        <title>Whole genome sequencing of Haloarcula argentinensis strain pws5.</title>
        <authorList>
            <person name="Verma D.K."/>
            <person name="Gopal K."/>
            <person name="Prasad E.S."/>
        </authorList>
    </citation>
    <scope>NUCLEOTIDE SEQUENCE</scope>
    <source>
        <strain evidence="1">Pws5</strain>
    </source>
</reference>
<comment type="caution">
    <text evidence="1">The sequence shown here is derived from an EMBL/GenBank/DDBJ whole genome shotgun (WGS) entry which is preliminary data.</text>
</comment>
<accession>A0A847UQ55</accession>